<dbReference type="Gene3D" id="3.40.50.720">
    <property type="entry name" value="NAD(P)-binding Rossmann-like Domain"/>
    <property type="match status" value="1"/>
</dbReference>
<dbReference type="InterPro" id="IPR036291">
    <property type="entry name" value="NAD(P)-bd_dom_sf"/>
</dbReference>
<evidence type="ECO:0000313" key="7">
    <source>
        <dbReference type="Proteomes" id="UP001222325"/>
    </source>
</evidence>
<dbReference type="PRINTS" id="PR00081">
    <property type="entry name" value="GDHRDH"/>
</dbReference>
<keyword evidence="2" id="KW-0521">NADP</keyword>
<keyword evidence="7" id="KW-1185">Reference proteome</keyword>
<comment type="similarity">
    <text evidence="1 4">Belongs to the short-chain dehydrogenases/reductases (SDR) family.</text>
</comment>
<dbReference type="PANTHER" id="PTHR43976">
    <property type="entry name" value="SHORT CHAIN DEHYDROGENASE"/>
    <property type="match status" value="1"/>
</dbReference>
<dbReference type="PANTHER" id="PTHR43976:SF16">
    <property type="entry name" value="SHORT-CHAIN DEHYDROGENASE_REDUCTASE FAMILY PROTEIN"/>
    <property type="match status" value="1"/>
</dbReference>
<dbReference type="EMBL" id="JARJCN010000015">
    <property type="protein sequence ID" value="KAJ7093836.1"/>
    <property type="molecule type" value="Genomic_DNA"/>
</dbReference>
<protein>
    <submittedName>
        <fullName evidence="6">Short-chain oxidoreductase</fullName>
    </submittedName>
</protein>
<feature type="domain" description="Ketoreductase" evidence="5">
    <location>
        <begin position="6"/>
        <end position="178"/>
    </location>
</feature>
<dbReference type="PROSITE" id="PS00061">
    <property type="entry name" value="ADH_SHORT"/>
    <property type="match status" value="1"/>
</dbReference>
<dbReference type="Proteomes" id="UP001222325">
    <property type="component" value="Unassembled WGS sequence"/>
</dbReference>
<comment type="caution">
    <text evidence="6">The sequence shown here is derived from an EMBL/GenBank/DDBJ whole genome shotgun (WGS) entry which is preliminary data.</text>
</comment>
<keyword evidence="3" id="KW-0560">Oxidoreductase</keyword>
<dbReference type="InterPro" id="IPR002347">
    <property type="entry name" value="SDR_fam"/>
</dbReference>
<evidence type="ECO:0000259" key="5">
    <source>
        <dbReference type="SMART" id="SM00822"/>
    </source>
</evidence>
<dbReference type="InterPro" id="IPR020904">
    <property type="entry name" value="Sc_DH/Rdtase_CS"/>
</dbReference>
<dbReference type="SMART" id="SM00822">
    <property type="entry name" value="PKS_KR"/>
    <property type="match status" value="1"/>
</dbReference>
<evidence type="ECO:0000256" key="1">
    <source>
        <dbReference type="ARBA" id="ARBA00006484"/>
    </source>
</evidence>
<dbReference type="InterPro" id="IPR057326">
    <property type="entry name" value="KR_dom"/>
</dbReference>
<evidence type="ECO:0000313" key="6">
    <source>
        <dbReference type="EMBL" id="KAJ7093836.1"/>
    </source>
</evidence>
<dbReference type="SUPFAM" id="SSF51735">
    <property type="entry name" value="NAD(P)-binding Rossmann-fold domains"/>
    <property type="match status" value="1"/>
</dbReference>
<evidence type="ECO:0000256" key="3">
    <source>
        <dbReference type="ARBA" id="ARBA00023002"/>
    </source>
</evidence>
<dbReference type="CDD" id="cd05374">
    <property type="entry name" value="17beta-HSD-like_SDR_c"/>
    <property type="match status" value="1"/>
</dbReference>
<gene>
    <name evidence="6" type="ORF">B0H15DRAFT_776410</name>
</gene>
<proteinExistence type="inferred from homology"/>
<sequence>MNAEATVVLITGCSTGLGRELALTALAKGLRVIATARRPETLEALKEKGAKTLQLDVTASPDKLNAFATEAISVFGQVDTLINNAGFLQGGAVEENTPEENLAQFDTNFFGVVNVTSAFLPHFRERRQGTIVNISSQASGLCAPGAGIYCASKAAVEAISDTWARELAGFSIRAISIQLGAFRTSVAESGNLKIAARRIESDVYRGAHDWVVGFNARAGKERGDTRIAAERLVDLVACDPKRALPMRLALGDDAYETMTSFHTKQLEDLEAWKAVTTGTDVV</sequence>
<evidence type="ECO:0000256" key="2">
    <source>
        <dbReference type="ARBA" id="ARBA00022857"/>
    </source>
</evidence>
<dbReference type="GO" id="GO:0016491">
    <property type="term" value="F:oxidoreductase activity"/>
    <property type="evidence" value="ECO:0007669"/>
    <property type="project" value="UniProtKB-KW"/>
</dbReference>
<evidence type="ECO:0000256" key="4">
    <source>
        <dbReference type="RuleBase" id="RU000363"/>
    </source>
</evidence>
<dbReference type="Pfam" id="PF00106">
    <property type="entry name" value="adh_short"/>
    <property type="match status" value="1"/>
</dbReference>
<dbReference type="AlphaFoldDB" id="A0AAD6U8N1"/>
<reference evidence="6" key="1">
    <citation type="submission" date="2023-03" db="EMBL/GenBank/DDBJ databases">
        <title>Massive genome expansion in bonnet fungi (Mycena s.s.) driven by repeated elements and novel gene families across ecological guilds.</title>
        <authorList>
            <consortium name="Lawrence Berkeley National Laboratory"/>
            <person name="Harder C.B."/>
            <person name="Miyauchi S."/>
            <person name="Viragh M."/>
            <person name="Kuo A."/>
            <person name="Thoen E."/>
            <person name="Andreopoulos B."/>
            <person name="Lu D."/>
            <person name="Skrede I."/>
            <person name="Drula E."/>
            <person name="Henrissat B."/>
            <person name="Morin E."/>
            <person name="Kohler A."/>
            <person name="Barry K."/>
            <person name="LaButti K."/>
            <person name="Morin E."/>
            <person name="Salamov A."/>
            <person name="Lipzen A."/>
            <person name="Mereny Z."/>
            <person name="Hegedus B."/>
            <person name="Baldrian P."/>
            <person name="Stursova M."/>
            <person name="Weitz H."/>
            <person name="Taylor A."/>
            <person name="Grigoriev I.V."/>
            <person name="Nagy L.G."/>
            <person name="Martin F."/>
            <person name="Kauserud H."/>
        </authorList>
    </citation>
    <scope>NUCLEOTIDE SEQUENCE</scope>
    <source>
        <strain evidence="6">CBHHK173m</strain>
    </source>
</reference>
<organism evidence="6 7">
    <name type="scientific">Mycena belliarum</name>
    <dbReference type="NCBI Taxonomy" id="1033014"/>
    <lineage>
        <taxon>Eukaryota</taxon>
        <taxon>Fungi</taxon>
        <taxon>Dikarya</taxon>
        <taxon>Basidiomycota</taxon>
        <taxon>Agaricomycotina</taxon>
        <taxon>Agaricomycetes</taxon>
        <taxon>Agaricomycetidae</taxon>
        <taxon>Agaricales</taxon>
        <taxon>Marasmiineae</taxon>
        <taxon>Mycenaceae</taxon>
        <taxon>Mycena</taxon>
    </lineage>
</organism>
<dbReference type="InterPro" id="IPR051911">
    <property type="entry name" value="SDR_oxidoreductase"/>
</dbReference>
<accession>A0AAD6U8N1</accession>
<dbReference type="PRINTS" id="PR00080">
    <property type="entry name" value="SDRFAMILY"/>
</dbReference>
<name>A0AAD6U8N1_9AGAR</name>